<dbReference type="RefSeq" id="WP_306728484.1">
    <property type="nucleotide sequence ID" value="NZ_JAVDDT010000005.1"/>
</dbReference>
<keyword evidence="2" id="KW-1185">Reference proteome</keyword>
<dbReference type="PROSITE" id="PS51257">
    <property type="entry name" value="PROKAR_LIPOPROTEIN"/>
    <property type="match status" value="1"/>
</dbReference>
<dbReference type="Pfam" id="PF11659">
    <property type="entry name" value="DUF3261"/>
    <property type="match status" value="1"/>
</dbReference>
<name>A0ABU0W972_9GAMM</name>
<gene>
    <name evidence="1" type="ORF">RBH19_08870</name>
</gene>
<dbReference type="EMBL" id="JAVDDT010000005">
    <property type="protein sequence ID" value="MDQ2069985.1"/>
    <property type="molecule type" value="Genomic_DNA"/>
</dbReference>
<evidence type="ECO:0000313" key="2">
    <source>
        <dbReference type="Proteomes" id="UP001239019"/>
    </source>
</evidence>
<sequence>MKGHVVLIFTLLLAACAHVSLPPERECERLHARLAYCLIEPAALADPEERLDRVEVRSPEGRQTFIGQIAFDSERTLLVGQSQTGMGLFRIEWDGTRLQQSVRSEEMGLDGRRLLALIQLVFASPDQLATAVIGGRVSDRAMDDGRERRLTLDGGRLLARIHYAPDGEITVEFADELYIRMSPL</sequence>
<reference evidence="1 2" key="1">
    <citation type="submission" date="2023-08" db="EMBL/GenBank/DDBJ databases">
        <title>Whole-genome sequencing of halo(alkali)philic microorganisms from hypersaline lakes.</title>
        <authorList>
            <person name="Sorokin D.Y."/>
            <person name="Abbas B."/>
            <person name="Merkel A.Y."/>
        </authorList>
    </citation>
    <scope>NUCLEOTIDE SEQUENCE [LARGE SCALE GENOMIC DNA]</scope>
    <source>
        <strain evidence="1 2">AB-CW4</strain>
    </source>
</reference>
<proteinExistence type="predicted"/>
<organism evidence="1 2">
    <name type="scientific">Natronospira bacteriovora</name>
    <dbReference type="NCBI Taxonomy" id="3069753"/>
    <lineage>
        <taxon>Bacteria</taxon>
        <taxon>Pseudomonadati</taxon>
        <taxon>Pseudomonadota</taxon>
        <taxon>Gammaproteobacteria</taxon>
        <taxon>Natronospirales</taxon>
        <taxon>Natronospiraceae</taxon>
        <taxon>Natronospira</taxon>
    </lineage>
</organism>
<evidence type="ECO:0000313" key="1">
    <source>
        <dbReference type="EMBL" id="MDQ2069985.1"/>
    </source>
</evidence>
<protein>
    <submittedName>
        <fullName evidence="1">DUF3261 domain-containing protein</fullName>
    </submittedName>
</protein>
<comment type="caution">
    <text evidence="1">The sequence shown here is derived from an EMBL/GenBank/DDBJ whole genome shotgun (WGS) entry which is preliminary data.</text>
</comment>
<accession>A0ABU0W972</accession>
<dbReference type="Proteomes" id="UP001239019">
    <property type="component" value="Unassembled WGS sequence"/>
</dbReference>
<dbReference type="InterPro" id="IPR021675">
    <property type="entry name" value="DUF3261"/>
</dbReference>